<dbReference type="Proteomes" id="UP001431783">
    <property type="component" value="Unassembled WGS sequence"/>
</dbReference>
<sequence>MVFIHGGAFVTGSNSKMIYGPEFLLREDVILVVINYRIGFLGFLSLQDPSLGVPGNAGLKDMVLALKWVNRNIKKFNGDPNNVTIFGESAGASCVHLLMLSPSAKGLFQRAIAQSGCAFNLWARSCKLEPLLSEALGIDEHDGKKILHKLQSMTVEELHEFQDKFPDRWDISMMRAFGYAIENPDQNDQPFLTKDPVEIMKKGDYNKVPLLLGFNSREGMLIHVFLKTPIKEILPNIEQHVPFNMNLIRGSNMSKSVAEQIMRFYFNDKDPKFEDNDLNYKFLTDNFFVRDIYKFALMYSQSSFYQCFLYEMTLVTSINLFKNFSGIKSPGVCHADDISYLFKTAMHVDIKPDSPEDKGIRRFCRLWANFAKYGNPNAITNDNLLPVVWQPFSTQDRNYLEIGEELQAKRNPAHERMMFWKELYSKHVKHKL</sequence>
<keyword evidence="2" id="KW-0719">Serine esterase</keyword>
<evidence type="ECO:0000256" key="1">
    <source>
        <dbReference type="ARBA" id="ARBA00005964"/>
    </source>
</evidence>
<evidence type="ECO:0000313" key="6">
    <source>
        <dbReference type="EMBL" id="KAK9875476.1"/>
    </source>
</evidence>
<dbReference type="AlphaFoldDB" id="A0AAW1U6F2"/>
<dbReference type="PANTHER" id="PTHR43142">
    <property type="entry name" value="CARBOXYLIC ESTER HYDROLASE"/>
    <property type="match status" value="1"/>
</dbReference>
<dbReference type="InterPro" id="IPR029058">
    <property type="entry name" value="AB_hydrolase_fold"/>
</dbReference>
<reference evidence="6 7" key="1">
    <citation type="submission" date="2023-03" db="EMBL/GenBank/DDBJ databases">
        <title>Genome insight into feeding habits of ladybird beetles.</title>
        <authorList>
            <person name="Li H.-S."/>
            <person name="Huang Y.-H."/>
            <person name="Pang H."/>
        </authorList>
    </citation>
    <scope>NUCLEOTIDE SEQUENCE [LARGE SCALE GENOMIC DNA]</scope>
    <source>
        <strain evidence="6">SYSU_2023b</strain>
        <tissue evidence="6">Whole body</tissue>
    </source>
</reference>
<dbReference type="InterPro" id="IPR002018">
    <property type="entry name" value="CarbesteraseB"/>
</dbReference>
<feature type="domain" description="Carboxylesterase type B" evidence="5">
    <location>
        <begin position="1"/>
        <end position="420"/>
    </location>
</feature>
<protein>
    <recommendedName>
        <fullName evidence="5">Carboxylesterase type B domain-containing protein</fullName>
    </recommendedName>
</protein>
<name>A0AAW1U6F2_9CUCU</name>
<evidence type="ECO:0000256" key="4">
    <source>
        <dbReference type="ARBA" id="ARBA00023180"/>
    </source>
</evidence>
<dbReference type="Gene3D" id="3.40.50.1820">
    <property type="entry name" value="alpha/beta hydrolase"/>
    <property type="match status" value="1"/>
</dbReference>
<comment type="caution">
    <text evidence="6">The sequence shown here is derived from an EMBL/GenBank/DDBJ whole genome shotgun (WGS) entry which is preliminary data.</text>
</comment>
<keyword evidence="3" id="KW-0378">Hydrolase</keyword>
<organism evidence="6 7">
    <name type="scientific">Henosepilachna vigintioctopunctata</name>
    <dbReference type="NCBI Taxonomy" id="420089"/>
    <lineage>
        <taxon>Eukaryota</taxon>
        <taxon>Metazoa</taxon>
        <taxon>Ecdysozoa</taxon>
        <taxon>Arthropoda</taxon>
        <taxon>Hexapoda</taxon>
        <taxon>Insecta</taxon>
        <taxon>Pterygota</taxon>
        <taxon>Neoptera</taxon>
        <taxon>Endopterygota</taxon>
        <taxon>Coleoptera</taxon>
        <taxon>Polyphaga</taxon>
        <taxon>Cucujiformia</taxon>
        <taxon>Coccinelloidea</taxon>
        <taxon>Coccinellidae</taxon>
        <taxon>Epilachninae</taxon>
        <taxon>Epilachnini</taxon>
        <taxon>Henosepilachna</taxon>
    </lineage>
</organism>
<dbReference type="PANTHER" id="PTHR43142:SF1">
    <property type="entry name" value="CARBOXYLIC ESTER HYDROLASE"/>
    <property type="match status" value="1"/>
</dbReference>
<dbReference type="EMBL" id="JARQZJ010000033">
    <property type="protein sequence ID" value="KAK9875476.1"/>
    <property type="molecule type" value="Genomic_DNA"/>
</dbReference>
<evidence type="ECO:0000259" key="5">
    <source>
        <dbReference type="Pfam" id="PF00135"/>
    </source>
</evidence>
<evidence type="ECO:0000256" key="2">
    <source>
        <dbReference type="ARBA" id="ARBA00022487"/>
    </source>
</evidence>
<keyword evidence="7" id="KW-1185">Reference proteome</keyword>
<dbReference type="SUPFAM" id="SSF53474">
    <property type="entry name" value="alpha/beta-Hydrolases"/>
    <property type="match status" value="1"/>
</dbReference>
<keyword evidence="4" id="KW-0325">Glycoprotein</keyword>
<evidence type="ECO:0000313" key="7">
    <source>
        <dbReference type="Proteomes" id="UP001431783"/>
    </source>
</evidence>
<evidence type="ECO:0000256" key="3">
    <source>
        <dbReference type="ARBA" id="ARBA00022801"/>
    </source>
</evidence>
<comment type="similarity">
    <text evidence="1">Belongs to the type-B carboxylesterase/lipase family.</text>
</comment>
<dbReference type="Pfam" id="PF00135">
    <property type="entry name" value="COesterase"/>
    <property type="match status" value="1"/>
</dbReference>
<accession>A0AAW1U6F2</accession>
<dbReference type="GO" id="GO:0052689">
    <property type="term" value="F:carboxylic ester hydrolase activity"/>
    <property type="evidence" value="ECO:0007669"/>
    <property type="project" value="UniProtKB-KW"/>
</dbReference>
<gene>
    <name evidence="6" type="ORF">WA026_007868</name>
</gene>
<proteinExistence type="inferred from homology"/>